<feature type="region of interest" description="Disordered" evidence="1">
    <location>
        <begin position="1"/>
        <end position="77"/>
    </location>
</feature>
<evidence type="ECO:0000256" key="1">
    <source>
        <dbReference type="SAM" id="MobiDB-lite"/>
    </source>
</evidence>
<feature type="region of interest" description="Disordered" evidence="1">
    <location>
        <begin position="219"/>
        <end position="267"/>
    </location>
</feature>
<accession>A0A8S2FEB3</accession>
<dbReference type="Proteomes" id="UP000682733">
    <property type="component" value="Unassembled WGS sequence"/>
</dbReference>
<proteinExistence type="predicted"/>
<reference evidence="2" key="1">
    <citation type="submission" date="2021-02" db="EMBL/GenBank/DDBJ databases">
        <authorList>
            <person name="Nowell W R."/>
        </authorList>
    </citation>
    <scope>NUCLEOTIDE SEQUENCE</scope>
</reference>
<dbReference type="AlphaFoldDB" id="A0A8S2FEB3"/>
<feature type="compositionally biased region" description="Basic residues" evidence="1">
    <location>
        <begin position="60"/>
        <end position="71"/>
    </location>
</feature>
<feature type="compositionally biased region" description="Basic and acidic residues" evidence="1">
    <location>
        <begin position="222"/>
        <end position="248"/>
    </location>
</feature>
<name>A0A8S2FEB3_9BILA</name>
<comment type="caution">
    <text evidence="2">The sequence shown here is derived from an EMBL/GenBank/DDBJ whole genome shotgun (WGS) entry which is preliminary data.</text>
</comment>
<evidence type="ECO:0000313" key="2">
    <source>
        <dbReference type="EMBL" id="CAF1440076.1"/>
    </source>
</evidence>
<gene>
    <name evidence="2" type="ORF">OVA965_LOCUS34404</name>
    <name evidence="3" type="ORF">TMI583_LOCUS35322</name>
</gene>
<evidence type="ECO:0000313" key="3">
    <source>
        <dbReference type="EMBL" id="CAF4236508.1"/>
    </source>
</evidence>
<sequence>MDTRPPTSKPNDEEKIESESELDPSEFEDDDDDEFRPLRQKETRKPTAKSHESKVTPLNTKKRRAAKRASKAPKTIPNTVFQKETDVINIQLKKHVSRIEKLEKVYNVLKKHKKAFTDANIHNYEIVLGVDISTIKTDPTAHTRFVREIVRRAGLALHTDQIFTNKDHVNDIKAMMLQHDHLLVEKENMDDAYRKIQGSLRQLKRDEEKKRRVLASLVAAKNNDRTADDDDKEKNEQQQTIAKDETNKEPIANDGVTSHPTTKFGGS</sequence>
<feature type="compositionally biased region" description="Acidic residues" evidence="1">
    <location>
        <begin position="14"/>
        <end position="34"/>
    </location>
</feature>
<dbReference type="Proteomes" id="UP000677228">
    <property type="component" value="Unassembled WGS sequence"/>
</dbReference>
<organism evidence="2 4">
    <name type="scientific">Didymodactylos carnosus</name>
    <dbReference type="NCBI Taxonomy" id="1234261"/>
    <lineage>
        <taxon>Eukaryota</taxon>
        <taxon>Metazoa</taxon>
        <taxon>Spiralia</taxon>
        <taxon>Gnathifera</taxon>
        <taxon>Rotifera</taxon>
        <taxon>Eurotatoria</taxon>
        <taxon>Bdelloidea</taxon>
        <taxon>Philodinida</taxon>
        <taxon>Philodinidae</taxon>
        <taxon>Didymodactylos</taxon>
    </lineage>
</organism>
<dbReference type="EMBL" id="CAJNOK010028839">
    <property type="protein sequence ID" value="CAF1440076.1"/>
    <property type="molecule type" value="Genomic_DNA"/>
</dbReference>
<feature type="compositionally biased region" description="Basic and acidic residues" evidence="1">
    <location>
        <begin position="35"/>
        <end position="54"/>
    </location>
</feature>
<dbReference type="EMBL" id="CAJOBA010050641">
    <property type="protein sequence ID" value="CAF4236508.1"/>
    <property type="molecule type" value="Genomic_DNA"/>
</dbReference>
<evidence type="ECO:0000313" key="4">
    <source>
        <dbReference type="Proteomes" id="UP000677228"/>
    </source>
</evidence>
<protein>
    <submittedName>
        <fullName evidence="2">Uncharacterized protein</fullName>
    </submittedName>
</protein>